<dbReference type="PIRSF" id="PIRSF036959">
    <property type="entry name" value="mRNA_cap_alpha"/>
    <property type="match status" value="1"/>
</dbReference>
<keyword evidence="5 17" id="KW-0507">mRNA processing</keyword>
<evidence type="ECO:0000256" key="16">
    <source>
        <dbReference type="ARBA" id="ARBA00053845"/>
    </source>
</evidence>
<dbReference type="HOGENOM" id="CLU_021710_0_2_1"/>
<dbReference type="PANTHER" id="PTHR10367:SF17">
    <property type="entry name" value="MRNA-CAPPING ENZYME"/>
    <property type="match status" value="1"/>
</dbReference>
<dbReference type="Pfam" id="PF01331">
    <property type="entry name" value="mRNA_cap_enzyme"/>
    <property type="match status" value="1"/>
</dbReference>
<protein>
    <recommendedName>
        <fullName evidence="4 17">mRNA-capping enzyme subunit alpha</fullName>
        <ecNumber evidence="3 17">2.7.7.50</ecNumber>
    </recommendedName>
    <alternativeName>
        <fullName evidence="12 17">GTP--RNA guanylyltransferase</fullName>
    </alternativeName>
    <alternativeName>
        <fullName evidence="13 17">mRNA guanylyltransferase</fullName>
    </alternativeName>
</protein>
<dbReference type="Proteomes" id="UP000009328">
    <property type="component" value="Unassembled WGS sequence"/>
</dbReference>
<dbReference type="InParanoid" id="K0KR78"/>
<dbReference type="GO" id="GO:0005525">
    <property type="term" value="F:GTP binding"/>
    <property type="evidence" value="ECO:0007669"/>
    <property type="project" value="UniProtKB-KW"/>
</dbReference>
<sequence length="451" mass="53114">MLILEERDMPEIPGELMPDHIAHELKNQVARLLNRRKLEFPGSQPISFESNHITENLINREYFVCEKSDGLRCLMLCILDPLGDEAVFLITRENQYFRIPNFHFPLPEDENSCHNGTLIDGELVISKNPNGIKELRYFMFDCLTLNGQNIVMKPLPKRLGYLGENFYKPYFHLRSKHPKECESFPFKLSLKNMQPAFKLPQVFESLKHLGHVSDGLIFTSCETPYVYGTDPTLLKWKPSEENTVDFRLHLNIPMYTDEDLDERDPYRSYPNYEVKPNFELMIWEGKQSYSNFAELIISDEEWENLKNLNQPLEERVVECNKDKQDNWNLLRFRDDKLNGNHISIVEKVLKSIKDGVTKEELIANAANIEHASKQREFNRKSRQGSFQRPPSSSQPQQRPPPQQQNHNHNNHHDEEYQQRKRPSDEDDQLPTYEDEEDSDDNEEHENKKQKV</sequence>
<dbReference type="SUPFAM" id="SSF50249">
    <property type="entry name" value="Nucleic acid-binding proteins"/>
    <property type="match status" value="1"/>
</dbReference>
<evidence type="ECO:0000256" key="15">
    <source>
        <dbReference type="ARBA" id="ARBA00047082"/>
    </source>
</evidence>
<feature type="compositionally biased region" description="Low complexity" evidence="19">
    <location>
        <begin position="383"/>
        <end position="396"/>
    </location>
</feature>
<dbReference type="InterPro" id="IPR051029">
    <property type="entry name" value="mRNA_Capping_Enz/RNA_Phosphat"/>
</dbReference>
<feature type="domain" description="mRNA capping enzyme C-terminal" evidence="21">
    <location>
        <begin position="241"/>
        <end position="362"/>
    </location>
</feature>
<evidence type="ECO:0000256" key="6">
    <source>
        <dbReference type="ARBA" id="ARBA00022679"/>
    </source>
</evidence>
<keyword evidence="6 17" id="KW-0808">Transferase</keyword>
<keyword evidence="7 17" id="KW-0548">Nucleotidyltransferase</keyword>
<evidence type="ECO:0000256" key="9">
    <source>
        <dbReference type="ARBA" id="ARBA00023042"/>
    </source>
</evidence>
<evidence type="ECO:0000256" key="10">
    <source>
        <dbReference type="ARBA" id="ARBA00023134"/>
    </source>
</evidence>
<evidence type="ECO:0000256" key="19">
    <source>
        <dbReference type="SAM" id="MobiDB-lite"/>
    </source>
</evidence>
<evidence type="ECO:0000256" key="18">
    <source>
        <dbReference type="PIRSR" id="PIRSR036959-1"/>
    </source>
</evidence>
<keyword evidence="11 17" id="KW-0539">Nucleus</keyword>
<dbReference type="AlphaFoldDB" id="K0KR78"/>
<dbReference type="PANTHER" id="PTHR10367">
    <property type="entry name" value="MRNA-CAPPING ENZYME"/>
    <property type="match status" value="1"/>
</dbReference>
<name>K0KR78_WICCF</name>
<evidence type="ECO:0000256" key="14">
    <source>
        <dbReference type="ARBA" id="ARBA00044624"/>
    </source>
</evidence>
<comment type="subunit">
    <text evidence="15">Heterodimer. The mRNA-capping enzyme is composed of two separate chains alpha and beta, respectively a mRNA guanylyltransferase and an mRNA 5'-triphosphate monophosphatase.</text>
</comment>
<evidence type="ECO:0000256" key="7">
    <source>
        <dbReference type="ARBA" id="ARBA00022695"/>
    </source>
</evidence>
<evidence type="ECO:0000256" key="8">
    <source>
        <dbReference type="ARBA" id="ARBA00022741"/>
    </source>
</evidence>
<feature type="region of interest" description="Disordered" evidence="19">
    <location>
        <begin position="372"/>
        <end position="451"/>
    </location>
</feature>
<evidence type="ECO:0000313" key="23">
    <source>
        <dbReference type="Proteomes" id="UP000009328"/>
    </source>
</evidence>
<accession>K0KR78</accession>
<dbReference type="InterPro" id="IPR012340">
    <property type="entry name" value="NA-bd_OB-fold"/>
</dbReference>
<evidence type="ECO:0000256" key="3">
    <source>
        <dbReference type="ARBA" id="ARBA00012475"/>
    </source>
</evidence>
<keyword evidence="10 17" id="KW-0342">GTP-binding</keyword>
<proteinExistence type="inferred from homology"/>
<dbReference type="GO" id="GO:0006370">
    <property type="term" value="P:7-methylguanosine mRNA capping"/>
    <property type="evidence" value="ECO:0007669"/>
    <property type="project" value="UniProtKB-KW"/>
</dbReference>
<evidence type="ECO:0000256" key="5">
    <source>
        <dbReference type="ARBA" id="ARBA00022664"/>
    </source>
</evidence>
<dbReference type="eggNOG" id="KOG2386">
    <property type="taxonomic scope" value="Eukaryota"/>
</dbReference>
<keyword evidence="23" id="KW-1185">Reference proteome</keyword>
<dbReference type="FunCoup" id="K0KR78">
    <property type="interactions" value="446"/>
</dbReference>
<dbReference type="CDD" id="cd07895">
    <property type="entry name" value="Adenylation_mRNA_capping"/>
    <property type="match status" value="1"/>
</dbReference>
<evidence type="ECO:0000313" key="22">
    <source>
        <dbReference type="EMBL" id="CCH45661.1"/>
    </source>
</evidence>
<comment type="subcellular location">
    <subcellularLocation>
        <location evidence="1 17">Nucleus</location>
    </subcellularLocation>
</comment>
<dbReference type="Gene3D" id="2.40.50.140">
    <property type="entry name" value="Nucleic acid-binding proteins"/>
    <property type="match status" value="1"/>
</dbReference>
<comment type="function">
    <text evidence="16 17">Second step of mRNA capping. Transfer of the GMP moiety of GTP to the 5'-end of RNA via an enzyme-GMP covalent reaction intermediate.</text>
</comment>
<evidence type="ECO:0000256" key="12">
    <source>
        <dbReference type="ARBA" id="ARBA00029909"/>
    </source>
</evidence>
<evidence type="ECO:0000256" key="13">
    <source>
        <dbReference type="ARBA" id="ARBA00030702"/>
    </source>
</evidence>
<reference evidence="22 23" key="1">
    <citation type="journal article" date="2012" name="Eukaryot. Cell">
        <title>Draft genome sequence of Wickerhamomyces ciferrii NRRL Y-1031 F-60-10.</title>
        <authorList>
            <person name="Schneider J."/>
            <person name="Andrea H."/>
            <person name="Blom J."/>
            <person name="Jaenicke S."/>
            <person name="Ruckert C."/>
            <person name="Schorsch C."/>
            <person name="Szczepanowski R."/>
            <person name="Farwick M."/>
            <person name="Goesmann A."/>
            <person name="Puhler A."/>
            <person name="Schaffer S."/>
            <person name="Tauch A."/>
            <person name="Kohler T."/>
            <person name="Brinkrolf K."/>
        </authorList>
    </citation>
    <scope>NUCLEOTIDE SEQUENCE [LARGE SCALE GENOMIC DNA]</scope>
    <source>
        <strain evidence="23">ATCC 14091 / BCRC 22168 / CBS 111 / JCM 3599 / NBRC 0793 / NRRL Y-1031 F-60-10</strain>
    </source>
</reference>
<evidence type="ECO:0000259" key="20">
    <source>
        <dbReference type="Pfam" id="PF01331"/>
    </source>
</evidence>
<dbReference type="GO" id="GO:0005524">
    <property type="term" value="F:ATP binding"/>
    <property type="evidence" value="ECO:0007669"/>
    <property type="project" value="InterPro"/>
</dbReference>
<dbReference type="InterPro" id="IPR013846">
    <property type="entry name" value="mRNA_cap_enzyme_C"/>
</dbReference>
<dbReference type="SUPFAM" id="SSF56091">
    <property type="entry name" value="DNA ligase/mRNA capping enzyme, catalytic domain"/>
    <property type="match status" value="1"/>
</dbReference>
<dbReference type="EMBL" id="CAIF01000206">
    <property type="protein sequence ID" value="CCH45661.1"/>
    <property type="molecule type" value="Genomic_DNA"/>
</dbReference>
<dbReference type="STRING" id="1206466.K0KR78"/>
<dbReference type="InterPro" id="IPR017075">
    <property type="entry name" value="mRNA_cap_enzyme_alpha"/>
</dbReference>
<keyword evidence="9 17" id="KW-0506">mRNA capping</keyword>
<evidence type="ECO:0000256" key="4">
    <source>
        <dbReference type="ARBA" id="ARBA00019171"/>
    </source>
</evidence>
<evidence type="ECO:0000256" key="17">
    <source>
        <dbReference type="PIRNR" id="PIRNR036959"/>
    </source>
</evidence>
<dbReference type="GO" id="GO:0031533">
    <property type="term" value="C:mRNA capping enzyme complex"/>
    <property type="evidence" value="ECO:0007669"/>
    <property type="project" value="InterPro"/>
</dbReference>
<dbReference type="Pfam" id="PF03919">
    <property type="entry name" value="mRNA_cap_C"/>
    <property type="match status" value="1"/>
</dbReference>
<keyword evidence="8 17" id="KW-0547">Nucleotide-binding</keyword>
<comment type="catalytic activity">
    <reaction evidence="14">
        <text>a 5'-end diphospho-ribonucleoside in mRNA + GTP + H(+) = a 5'-end (5'-triphosphoguanosine)-ribonucleoside in mRNA + diphosphate</text>
        <dbReference type="Rhea" id="RHEA:67012"/>
        <dbReference type="Rhea" id="RHEA-COMP:17165"/>
        <dbReference type="Rhea" id="RHEA-COMP:17166"/>
        <dbReference type="ChEBI" id="CHEBI:15378"/>
        <dbReference type="ChEBI" id="CHEBI:33019"/>
        <dbReference type="ChEBI" id="CHEBI:37565"/>
        <dbReference type="ChEBI" id="CHEBI:167616"/>
        <dbReference type="ChEBI" id="CHEBI:167617"/>
        <dbReference type="EC" id="2.7.7.50"/>
    </reaction>
    <physiologicalReaction direction="left-to-right" evidence="14">
        <dbReference type="Rhea" id="RHEA:67013"/>
    </physiologicalReaction>
</comment>
<comment type="similarity">
    <text evidence="2 17">Belongs to the eukaryotic GTase family.</text>
</comment>
<feature type="compositionally biased region" description="Acidic residues" evidence="19">
    <location>
        <begin position="424"/>
        <end position="443"/>
    </location>
</feature>
<dbReference type="EC" id="2.7.7.50" evidence="3 17"/>
<evidence type="ECO:0000256" key="1">
    <source>
        <dbReference type="ARBA" id="ARBA00004123"/>
    </source>
</evidence>
<feature type="domain" description="mRNA capping enzyme adenylation" evidence="20">
    <location>
        <begin position="44"/>
        <end position="237"/>
    </location>
</feature>
<feature type="active site" description="N6-GMP-lysine intermediate" evidence="18">
    <location>
        <position position="67"/>
    </location>
</feature>
<dbReference type="FunFam" id="2.40.50.140:FF:000542">
    <property type="entry name" value="mRNA-capping enzyme subunit alpha"/>
    <property type="match status" value="1"/>
</dbReference>
<evidence type="ECO:0000259" key="21">
    <source>
        <dbReference type="Pfam" id="PF03919"/>
    </source>
</evidence>
<comment type="caution">
    <text evidence="22">The sequence shown here is derived from an EMBL/GenBank/DDBJ whole genome shotgun (WGS) entry which is preliminary data.</text>
</comment>
<gene>
    <name evidence="22" type="ORF">BN7_5246</name>
</gene>
<dbReference type="InterPro" id="IPR001339">
    <property type="entry name" value="mRNA_cap_enzyme_adenylation"/>
</dbReference>
<dbReference type="GO" id="GO:0004484">
    <property type="term" value="F:mRNA guanylyltransferase activity"/>
    <property type="evidence" value="ECO:0007669"/>
    <property type="project" value="UniProtKB-EC"/>
</dbReference>
<evidence type="ECO:0000256" key="2">
    <source>
        <dbReference type="ARBA" id="ARBA00010237"/>
    </source>
</evidence>
<organism evidence="22 23">
    <name type="scientific">Wickerhamomyces ciferrii (strain ATCC 14091 / BCRC 22168 / CBS 111 / JCM 3599 / NBRC 0793 / NRRL Y-1031 F-60-10)</name>
    <name type="common">Yeast</name>
    <name type="synonym">Pichia ciferrii</name>
    <dbReference type="NCBI Taxonomy" id="1206466"/>
    <lineage>
        <taxon>Eukaryota</taxon>
        <taxon>Fungi</taxon>
        <taxon>Dikarya</taxon>
        <taxon>Ascomycota</taxon>
        <taxon>Saccharomycotina</taxon>
        <taxon>Saccharomycetes</taxon>
        <taxon>Phaffomycetales</taxon>
        <taxon>Wickerhamomycetaceae</taxon>
        <taxon>Wickerhamomyces</taxon>
    </lineage>
</organism>
<dbReference type="Gene3D" id="3.30.470.30">
    <property type="entry name" value="DNA ligase/mRNA capping enzyme"/>
    <property type="match status" value="1"/>
</dbReference>
<evidence type="ECO:0000256" key="11">
    <source>
        <dbReference type="ARBA" id="ARBA00023242"/>
    </source>
</evidence>
<feature type="compositionally biased region" description="Basic and acidic residues" evidence="19">
    <location>
        <begin position="410"/>
        <end position="423"/>
    </location>
</feature>